<comment type="caution">
    <text evidence="9">The sequence shown here is derived from an EMBL/GenBank/DDBJ whole genome shotgun (WGS) entry which is preliminary data.</text>
</comment>
<dbReference type="FunFam" id="2.40.10.10:FF:000068">
    <property type="entry name" value="transmembrane protease serine 2"/>
    <property type="match status" value="1"/>
</dbReference>
<dbReference type="InterPro" id="IPR001254">
    <property type="entry name" value="Trypsin_dom"/>
</dbReference>
<feature type="region of interest" description="Disordered" evidence="6">
    <location>
        <begin position="197"/>
        <end position="228"/>
    </location>
</feature>
<reference evidence="9 10" key="1">
    <citation type="journal article" date="2016" name="Nat. Commun.">
        <title>Extremotolerant tardigrade genome and improved radiotolerance of human cultured cells by tardigrade-unique protein.</title>
        <authorList>
            <person name="Hashimoto T."/>
            <person name="Horikawa D.D."/>
            <person name="Saito Y."/>
            <person name="Kuwahara H."/>
            <person name="Kozuka-Hata H."/>
            <person name="Shin-I T."/>
            <person name="Minakuchi Y."/>
            <person name="Ohishi K."/>
            <person name="Motoyama A."/>
            <person name="Aizu T."/>
            <person name="Enomoto A."/>
            <person name="Kondo K."/>
            <person name="Tanaka S."/>
            <person name="Hara Y."/>
            <person name="Koshikawa S."/>
            <person name="Sagara H."/>
            <person name="Miura T."/>
            <person name="Yokobori S."/>
            <person name="Miyagawa K."/>
            <person name="Suzuki Y."/>
            <person name="Kubo T."/>
            <person name="Oyama M."/>
            <person name="Kohara Y."/>
            <person name="Fujiyama A."/>
            <person name="Arakawa K."/>
            <person name="Katayama T."/>
            <person name="Toyoda A."/>
            <person name="Kunieda T."/>
        </authorList>
    </citation>
    <scope>NUCLEOTIDE SEQUENCE [LARGE SCALE GENOMIC DNA]</scope>
    <source>
        <strain evidence="9 10">YOKOZUNA-1</strain>
    </source>
</reference>
<dbReference type="PRINTS" id="PR00722">
    <property type="entry name" value="CHYMOTRYPSIN"/>
</dbReference>
<sequence length="510" mass="54389">MKVQLVIFFCCTVKSVVEAQLPTAAEIIALSSCEDISEIGFSTILVPPTYPNGLQIHTPRGCRFETRRPATLSATSNVLLQALLGTPLQLGPRDSIVITDWTTTDPYPQLCNDSSTSTSQPALRVTSNTPIQSSLSFSSTVGSNLLIDFCTTGSNVPVAFSILLSLVPLTTPSLPTSAISPWPVGFGDVELSDQSGASAAFRPQGSRSSSAASSPSSSAVQCGVTSNPPGRSRIVNGWDAQPGNFPWTVAFVHKVYKQFCGGSIMNAYWIITAAHCIIGPLKMQDIIANTTVVIGSLNLQTAGPNNKFYIDQIAVHPLYDPTGWLNDVALVKLKNPITNFAHINVKPICLPNQSLAALSASLPKGSMCYTAGWGYKQEGAGTVVNLGHLFQSSATSSSTQLGAGSDILQFAKQDYVDLKTCQQNYFLGNVALQSRGELVRDNMVCAQNYALKQGVCLGDSGGGLYCKEADGSWSIYGISSWSAGCARKDLPSVFSNVFQLRSFVDRVINR</sequence>
<evidence type="ECO:0000256" key="6">
    <source>
        <dbReference type="SAM" id="MobiDB-lite"/>
    </source>
</evidence>
<dbReference type="AlphaFoldDB" id="A0A1D1UU98"/>
<dbReference type="GO" id="GO:0005576">
    <property type="term" value="C:extracellular region"/>
    <property type="evidence" value="ECO:0007669"/>
    <property type="project" value="UniProtKB-SubCell"/>
</dbReference>
<evidence type="ECO:0000313" key="9">
    <source>
        <dbReference type="EMBL" id="GAU90837.1"/>
    </source>
</evidence>
<dbReference type="SUPFAM" id="SSF50494">
    <property type="entry name" value="Trypsin-like serine proteases"/>
    <property type="match status" value="1"/>
</dbReference>
<feature type="compositionally biased region" description="Low complexity" evidence="6">
    <location>
        <begin position="206"/>
        <end position="219"/>
    </location>
</feature>
<dbReference type="GO" id="GO:0004252">
    <property type="term" value="F:serine-type endopeptidase activity"/>
    <property type="evidence" value="ECO:0007669"/>
    <property type="project" value="InterPro"/>
</dbReference>
<dbReference type="InterPro" id="IPR018114">
    <property type="entry name" value="TRYPSIN_HIS"/>
</dbReference>
<dbReference type="InterPro" id="IPR009003">
    <property type="entry name" value="Peptidase_S1_PA"/>
</dbReference>
<dbReference type="GO" id="GO:0006508">
    <property type="term" value="P:proteolysis"/>
    <property type="evidence" value="ECO:0007669"/>
    <property type="project" value="InterPro"/>
</dbReference>
<keyword evidence="10" id="KW-1185">Reference proteome</keyword>
<dbReference type="OrthoDB" id="6339452at2759"/>
<feature type="chain" id="PRO_5008897630" description="Peptidase S1 domain-containing protein" evidence="7">
    <location>
        <begin position="20"/>
        <end position="510"/>
    </location>
</feature>
<accession>A0A1D1UU98</accession>
<keyword evidence="5" id="KW-0325">Glycoprotein</keyword>
<dbReference type="PROSITE" id="PS00134">
    <property type="entry name" value="TRYPSIN_HIS"/>
    <property type="match status" value="1"/>
</dbReference>
<dbReference type="Proteomes" id="UP000186922">
    <property type="component" value="Unassembled WGS sequence"/>
</dbReference>
<evidence type="ECO:0000313" key="10">
    <source>
        <dbReference type="Proteomes" id="UP000186922"/>
    </source>
</evidence>
<evidence type="ECO:0000256" key="7">
    <source>
        <dbReference type="SAM" id="SignalP"/>
    </source>
</evidence>
<dbReference type="InterPro" id="IPR001314">
    <property type="entry name" value="Peptidase_S1A"/>
</dbReference>
<keyword evidence="4" id="KW-1015">Disulfide bond</keyword>
<comment type="subcellular location">
    <subcellularLocation>
        <location evidence="1">Secreted</location>
    </subcellularLocation>
</comment>
<dbReference type="PROSITE" id="PS50240">
    <property type="entry name" value="TRYPSIN_DOM"/>
    <property type="match status" value="1"/>
</dbReference>
<evidence type="ECO:0000256" key="3">
    <source>
        <dbReference type="ARBA" id="ARBA00022729"/>
    </source>
</evidence>
<evidence type="ECO:0000259" key="8">
    <source>
        <dbReference type="PROSITE" id="PS50240"/>
    </source>
</evidence>
<dbReference type="STRING" id="947166.A0A1D1UU98"/>
<evidence type="ECO:0000256" key="4">
    <source>
        <dbReference type="ARBA" id="ARBA00023157"/>
    </source>
</evidence>
<evidence type="ECO:0000256" key="1">
    <source>
        <dbReference type="ARBA" id="ARBA00004613"/>
    </source>
</evidence>
<feature type="domain" description="Peptidase S1" evidence="8">
    <location>
        <begin position="234"/>
        <end position="509"/>
    </location>
</feature>
<dbReference type="FunFam" id="2.40.10.10:FF:000054">
    <property type="entry name" value="Complement C1r subcomponent"/>
    <property type="match status" value="1"/>
</dbReference>
<evidence type="ECO:0000256" key="5">
    <source>
        <dbReference type="ARBA" id="ARBA00023180"/>
    </source>
</evidence>
<name>A0A1D1UU98_RAMVA</name>
<dbReference type="PANTHER" id="PTHR24252:SF27">
    <property type="entry name" value="TRANSMEMBRANE PROTEASE SERINE 3-LIKE"/>
    <property type="match status" value="1"/>
</dbReference>
<keyword evidence="3 7" id="KW-0732">Signal</keyword>
<feature type="signal peptide" evidence="7">
    <location>
        <begin position="1"/>
        <end position="19"/>
    </location>
</feature>
<evidence type="ECO:0000256" key="2">
    <source>
        <dbReference type="ARBA" id="ARBA00022525"/>
    </source>
</evidence>
<dbReference type="SMART" id="SM00020">
    <property type="entry name" value="Tryp_SPc"/>
    <property type="match status" value="1"/>
</dbReference>
<gene>
    <name evidence="9" type="primary">RvY_03199-1</name>
    <name evidence="9" type="synonym">RvY_03199.1</name>
    <name evidence="9" type="ORF">RvY_03199</name>
</gene>
<organism evidence="9 10">
    <name type="scientific">Ramazzottius varieornatus</name>
    <name type="common">Water bear</name>
    <name type="synonym">Tardigrade</name>
    <dbReference type="NCBI Taxonomy" id="947166"/>
    <lineage>
        <taxon>Eukaryota</taxon>
        <taxon>Metazoa</taxon>
        <taxon>Ecdysozoa</taxon>
        <taxon>Tardigrada</taxon>
        <taxon>Eutardigrada</taxon>
        <taxon>Parachela</taxon>
        <taxon>Hypsibioidea</taxon>
        <taxon>Ramazzottiidae</taxon>
        <taxon>Ramazzottius</taxon>
    </lineage>
</organism>
<keyword evidence="2" id="KW-0964">Secreted</keyword>
<proteinExistence type="predicted"/>
<protein>
    <recommendedName>
        <fullName evidence="8">Peptidase S1 domain-containing protein</fullName>
    </recommendedName>
</protein>
<dbReference type="InterPro" id="IPR043504">
    <property type="entry name" value="Peptidase_S1_PA_chymotrypsin"/>
</dbReference>
<dbReference type="CDD" id="cd00190">
    <property type="entry name" value="Tryp_SPc"/>
    <property type="match status" value="1"/>
</dbReference>
<dbReference type="Pfam" id="PF00089">
    <property type="entry name" value="Trypsin"/>
    <property type="match status" value="2"/>
</dbReference>
<dbReference type="Gene3D" id="2.40.10.10">
    <property type="entry name" value="Trypsin-like serine proteases"/>
    <property type="match status" value="1"/>
</dbReference>
<dbReference type="PANTHER" id="PTHR24252">
    <property type="entry name" value="ACROSIN-RELATED"/>
    <property type="match status" value="1"/>
</dbReference>
<dbReference type="EMBL" id="BDGG01000001">
    <property type="protein sequence ID" value="GAU90837.1"/>
    <property type="molecule type" value="Genomic_DNA"/>
</dbReference>